<reference evidence="6" key="1">
    <citation type="journal article" date="2023" name="DNA Res.">
        <title>Chromosome-level genome assembly of Phrynocephalus forsythii using third-generation DNA sequencing and Hi-C analysis.</title>
        <authorList>
            <person name="Qi Y."/>
            <person name="Zhao W."/>
            <person name="Zhao Y."/>
            <person name="Niu C."/>
            <person name="Cao S."/>
            <person name="Zhang Y."/>
        </authorList>
    </citation>
    <scope>NUCLEOTIDE SEQUENCE</scope>
    <source>
        <tissue evidence="6">Muscle</tissue>
    </source>
</reference>
<feature type="region of interest" description="Disordered" evidence="4">
    <location>
        <begin position="98"/>
        <end position="129"/>
    </location>
</feature>
<feature type="domain" description="Large ribosomal subunit protein uL23 N-terminal" evidence="5">
    <location>
        <begin position="115"/>
        <end position="162"/>
    </location>
</feature>
<feature type="compositionally biased region" description="Basic and acidic residues" evidence="4">
    <location>
        <begin position="108"/>
        <end position="121"/>
    </location>
</feature>
<dbReference type="InterPro" id="IPR013025">
    <property type="entry name" value="Ribosomal_uL23-like"/>
</dbReference>
<dbReference type="InterPro" id="IPR012677">
    <property type="entry name" value="Nucleotide-bd_a/b_plait_sf"/>
</dbReference>
<evidence type="ECO:0000256" key="3">
    <source>
        <dbReference type="ARBA" id="ARBA00023274"/>
    </source>
</evidence>
<dbReference type="GO" id="GO:0044391">
    <property type="term" value="C:ribosomal subunit"/>
    <property type="evidence" value="ECO:0007669"/>
    <property type="project" value="UniProtKB-ARBA"/>
</dbReference>
<dbReference type="SUPFAM" id="SSF54189">
    <property type="entry name" value="Ribosomal proteins S24e, L23 and L15e"/>
    <property type="match status" value="1"/>
</dbReference>
<dbReference type="GO" id="GO:0006412">
    <property type="term" value="P:translation"/>
    <property type="evidence" value="ECO:0007669"/>
    <property type="project" value="InterPro"/>
</dbReference>
<dbReference type="OrthoDB" id="1267328at2759"/>
<evidence type="ECO:0000256" key="1">
    <source>
        <dbReference type="ARBA" id="ARBA00006700"/>
    </source>
</evidence>
<keyword evidence="7" id="KW-1185">Reference proteome</keyword>
<dbReference type="Proteomes" id="UP001142489">
    <property type="component" value="Unassembled WGS sequence"/>
</dbReference>
<dbReference type="InterPro" id="IPR012678">
    <property type="entry name" value="Ribosomal_uL23/eL15/eS24_sf"/>
</dbReference>
<dbReference type="Pfam" id="PF00276">
    <property type="entry name" value="Ribosomal_L23"/>
    <property type="match status" value="1"/>
</dbReference>
<protein>
    <recommendedName>
        <fullName evidence="5">Large ribosomal subunit protein uL23 N-terminal domain-containing protein</fullName>
    </recommendedName>
</protein>
<evidence type="ECO:0000313" key="6">
    <source>
        <dbReference type="EMBL" id="KAJ7331945.1"/>
    </source>
</evidence>
<accession>A0A9Q0XY05</accession>
<keyword evidence="2" id="KW-0689">Ribosomal protein</keyword>
<dbReference type="GO" id="GO:0003735">
    <property type="term" value="F:structural constituent of ribosome"/>
    <property type="evidence" value="ECO:0007669"/>
    <property type="project" value="InterPro"/>
</dbReference>
<evidence type="ECO:0000256" key="4">
    <source>
        <dbReference type="SAM" id="MobiDB-lite"/>
    </source>
</evidence>
<dbReference type="PANTHER" id="PTHR11620">
    <property type="entry name" value="60S RIBOSOMAL PROTEIN L23A"/>
    <property type="match status" value="1"/>
</dbReference>
<dbReference type="InterPro" id="IPR005633">
    <property type="entry name" value="Ribosomal_uL23_N"/>
</dbReference>
<dbReference type="AlphaFoldDB" id="A0A9Q0XY05"/>
<name>A0A9Q0XY05_9SAUR</name>
<dbReference type="FunFam" id="3.30.70.330:FF:000082">
    <property type="entry name" value="60S ribosomal protein L23a"/>
    <property type="match status" value="1"/>
</dbReference>
<dbReference type="EMBL" id="JAPFRF010000005">
    <property type="protein sequence ID" value="KAJ7331945.1"/>
    <property type="molecule type" value="Genomic_DNA"/>
</dbReference>
<evidence type="ECO:0000259" key="5">
    <source>
        <dbReference type="Pfam" id="PF03939"/>
    </source>
</evidence>
<evidence type="ECO:0000313" key="7">
    <source>
        <dbReference type="Proteomes" id="UP001142489"/>
    </source>
</evidence>
<gene>
    <name evidence="6" type="ORF">JRQ81_014125</name>
</gene>
<organism evidence="6 7">
    <name type="scientific">Phrynocephalus forsythii</name>
    <dbReference type="NCBI Taxonomy" id="171643"/>
    <lineage>
        <taxon>Eukaryota</taxon>
        <taxon>Metazoa</taxon>
        <taxon>Chordata</taxon>
        <taxon>Craniata</taxon>
        <taxon>Vertebrata</taxon>
        <taxon>Euteleostomi</taxon>
        <taxon>Lepidosauria</taxon>
        <taxon>Squamata</taxon>
        <taxon>Bifurcata</taxon>
        <taxon>Unidentata</taxon>
        <taxon>Episquamata</taxon>
        <taxon>Toxicofera</taxon>
        <taxon>Iguania</taxon>
        <taxon>Acrodonta</taxon>
        <taxon>Agamidae</taxon>
        <taxon>Agaminae</taxon>
        <taxon>Phrynocephalus</taxon>
    </lineage>
</organism>
<keyword evidence="3" id="KW-0687">Ribonucleoprotein</keyword>
<sequence>MSGVMKVNKYFINIVSTLLDQYKETQILQDQRKQYRDCQELRLEGLEGQKFSLWVILPLAGSVFEQTARARVTGSLQYSLTGRNGEINFSFRPLVQDGAESQEGGRPGQDRGEIKSTESKKAILKGVHSHKKKKIRTSPTFRGLKTLSLRRQPRYPRKSAPRRNKLDHYTIIKFPLTTESTMKKIEDNNTLVFIMDVKANKHQIKQAVKKLYDIDVPKVRTKLSRSFLQERLQEVLRFAQSVFCY</sequence>
<comment type="caution">
    <text evidence="6">The sequence shown here is derived from an EMBL/GenBank/DDBJ whole genome shotgun (WGS) entry which is preliminary data.</text>
</comment>
<dbReference type="Pfam" id="PF03939">
    <property type="entry name" value="Ribosomal_L23eN"/>
    <property type="match status" value="1"/>
</dbReference>
<dbReference type="Gene3D" id="3.30.70.330">
    <property type="match status" value="1"/>
</dbReference>
<proteinExistence type="inferred from homology"/>
<comment type="similarity">
    <text evidence="1">Belongs to the universal ribosomal protein uL23 family.</text>
</comment>
<evidence type="ECO:0000256" key="2">
    <source>
        <dbReference type="ARBA" id="ARBA00022980"/>
    </source>
</evidence>